<sequence>MGWTKSHISSDWGQSTAMAPNGEKIVVFAYHTWEVNPDGIYTQVISEWPNTVAATTNGNFIYAIRPDGFIHKINTSSYSTFKWAEAGGGWDKAKGIFAYNDRIYVILPDSIWEIRLDGTYKKVQNESWKTTQSIVVIGDYAYLMADYGRIWKLNLKYWTYRVLCNGLEKTRQLLTFDNKLFAYDVYLRIVDTDTGEQTVLFTDNWNEVLAGCNTASAMYCI</sequence>
<dbReference type="Proteomes" id="UP000789342">
    <property type="component" value="Unassembled WGS sequence"/>
</dbReference>
<proteinExistence type="predicted"/>
<dbReference type="SUPFAM" id="SSF69304">
    <property type="entry name" value="Tricorn protease N-terminal domain"/>
    <property type="match status" value="1"/>
</dbReference>
<name>A0A9N9BKN4_9GLOM</name>
<organism evidence="1 2">
    <name type="scientific">Acaulospora morrowiae</name>
    <dbReference type="NCBI Taxonomy" id="94023"/>
    <lineage>
        <taxon>Eukaryota</taxon>
        <taxon>Fungi</taxon>
        <taxon>Fungi incertae sedis</taxon>
        <taxon>Mucoromycota</taxon>
        <taxon>Glomeromycotina</taxon>
        <taxon>Glomeromycetes</taxon>
        <taxon>Diversisporales</taxon>
        <taxon>Acaulosporaceae</taxon>
        <taxon>Acaulospora</taxon>
    </lineage>
</organism>
<accession>A0A9N9BKN4</accession>
<keyword evidence="2" id="KW-1185">Reference proteome</keyword>
<evidence type="ECO:0000313" key="2">
    <source>
        <dbReference type="Proteomes" id="UP000789342"/>
    </source>
</evidence>
<gene>
    <name evidence="1" type="ORF">AMORRO_LOCUS6488</name>
</gene>
<dbReference type="OrthoDB" id="2342150at2759"/>
<evidence type="ECO:0000313" key="1">
    <source>
        <dbReference type="EMBL" id="CAG8571389.1"/>
    </source>
</evidence>
<protein>
    <submittedName>
        <fullName evidence="1">1781_t:CDS:1</fullName>
    </submittedName>
</protein>
<dbReference type="EMBL" id="CAJVPV010004328">
    <property type="protein sequence ID" value="CAG8571389.1"/>
    <property type="molecule type" value="Genomic_DNA"/>
</dbReference>
<dbReference type="AlphaFoldDB" id="A0A9N9BKN4"/>
<reference evidence="1" key="1">
    <citation type="submission" date="2021-06" db="EMBL/GenBank/DDBJ databases">
        <authorList>
            <person name="Kallberg Y."/>
            <person name="Tangrot J."/>
            <person name="Rosling A."/>
        </authorList>
    </citation>
    <scope>NUCLEOTIDE SEQUENCE</scope>
    <source>
        <strain evidence="1">CL551</strain>
    </source>
</reference>
<comment type="caution">
    <text evidence="1">The sequence shown here is derived from an EMBL/GenBank/DDBJ whole genome shotgun (WGS) entry which is preliminary data.</text>
</comment>